<dbReference type="OrthoDB" id="20238at2759"/>
<name>A0A437D3H8_ORYJA</name>
<dbReference type="EMBL" id="CM012444">
    <property type="protein sequence ID" value="RVE69414.1"/>
    <property type="molecule type" value="Genomic_DNA"/>
</dbReference>
<sequence>MDLPTDDIFFITLESDSGLVLLTEELLQDGDDVAGFGQIAVLRSGVLQQHVAISAGLEELTAPKQGVVTHLRLPHKAFQAVHVLDGLQRGRDWLDREEVEVRDEGRDCGDMKQK</sequence>
<dbReference type="Proteomes" id="UP000283210">
    <property type="component" value="Chromosome 8"/>
</dbReference>
<evidence type="ECO:0000313" key="2">
    <source>
        <dbReference type="Proteomes" id="UP000283210"/>
    </source>
</evidence>
<keyword evidence="2" id="KW-1185">Reference proteome</keyword>
<accession>A0A437D3H8</accession>
<protein>
    <submittedName>
        <fullName evidence="1">Uncharacterized protein</fullName>
    </submittedName>
</protein>
<reference evidence="1 2" key="2">
    <citation type="submission" date="2019-01" db="EMBL/GenBank/DDBJ databases">
        <title>A chromosome length genome reference of the Java medaka (oryzias javanicus).</title>
        <authorList>
            <person name="Herpin A."/>
            <person name="Takehana Y."/>
            <person name="Naruse K."/>
            <person name="Ansai S."/>
            <person name="Kawaguchi M."/>
        </authorList>
    </citation>
    <scope>NUCLEOTIDE SEQUENCE [LARGE SCALE GENOMIC DNA]</scope>
    <source>
        <strain evidence="1">RS831</strain>
        <tissue evidence="1">Whole body</tissue>
    </source>
</reference>
<dbReference type="AlphaFoldDB" id="A0A437D3H8"/>
<gene>
    <name evidence="1" type="ORF">OJAV_G00077720</name>
</gene>
<proteinExistence type="predicted"/>
<evidence type="ECO:0000313" key="1">
    <source>
        <dbReference type="EMBL" id="RVE69414.1"/>
    </source>
</evidence>
<organism evidence="1 2">
    <name type="scientific">Oryzias javanicus</name>
    <name type="common">Javanese ricefish</name>
    <name type="synonym">Aplocheilus javanicus</name>
    <dbReference type="NCBI Taxonomy" id="123683"/>
    <lineage>
        <taxon>Eukaryota</taxon>
        <taxon>Metazoa</taxon>
        <taxon>Chordata</taxon>
        <taxon>Craniata</taxon>
        <taxon>Vertebrata</taxon>
        <taxon>Euteleostomi</taxon>
        <taxon>Actinopterygii</taxon>
        <taxon>Neopterygii</taxon>
        <taxon>Teleostei</taxon>
        <taxon>Neoteleostei</taxon>
        <taxon>Acanthomorphata</taxon>
        <taxon>Ovalentaria</taxon>
        <taxon>Atherinomorphae</taxon>
        <taxon>Beloniformes</taxon>
        <taxon>Adrianichthyidae</taxon>
        <taxon>Oryziinae</taxon>
        <taxon>Oryzias</taxon>
    </lineage>
</organism>
<reference evidence="1 2" key="1">
    <citation type="submission" date="2018-11" db="EMBL/GenBank/DDBJ databases">
        <authorList>
            <person name="Lopez-Roques C."/>
            <person name="Donnadieu C."/>
            <person name="Bouchez O."/>
            <person name="Klopp C."/>
            <person name="Cabau C."/>
            <person name="Zahm M."/>
        </authorList>
    </citation>
    <scope>NUCLEOTIDE SEQUENCE [LARGE SCALE GENOMIC DNA]</scope>
    <source>
        <strain evidence="1">RS831</strain>
        <tissue evidence="1">Whole body</tissue>
    </source>
</reference>